<name>A0A378RKW7_MYROD</name>
<dbReference type="Gene3D" id="3.40.630.30">
    <property type="match status" value="1"/>
</dbReference>
<evidence type="ECO:0000313" key="1">
    <source>
        <dbReference type="EMBL" id="STZ27656.1"/>
    </source>
</evidence>
<dbReference type="AlphaFoldDB" id="A0A378RKW7"/>
<sequence length="371" mass="43921">MIEVKQASTRKEMKEFVQFPFTLYKDNPYWVPSIIKEEVKSFDPSNDIFKTVDVRFFLAYKNNKLAGRIACCINWTEVNDLDKPKVRFGWFDFIDDIAVSKALLAEVEKFGKANQMHYMEGPMGFSNMDKAGMLTKGFDRIATMIGLYNYEYYPEHLNQLGFKPEAEWLEYSLDISNFDQEKIDKMSQMIQQRYGVKPLVFNTIKELMPYVDEMFALLNKTYADLQSFVPIEPFQIEHYKKKYLQFIHPDFISCVMDENNKMIAFAITMPSFSKAFQKTKGRLFPFGFIHLLQAMKHNNRAEFYLIGIDPDYRNKGITAIIFEEIYACFTQHKIKHIETNPLLVENVKIQQLWKHFNPEIHKERKTYRKDI</sequence>
<dbReference type="EMBL" id="UGQL01000001">
    <property type="protein sequence ID" value="STZ27656.1"/>
    <property type="molecule type" value="Genomic_DNA"/>
</dbReference>
<reference evidence="1 2" key="1">
    <citation type="submission" date="2018-06" db="EMBL/GenBank/DDBJ databases">
        <authorList>
            <consortium name="Pathogen Informatics"/>
            <person name="Doyle S."/>
        </authorList>
    </citation>
    <scope>NUCLEOTIDE SEQUENCE [LARGE SCALE GENOMIC DNA]</scope>
    <source>
        <strain evidence="1 2">NCTC11179</strain>
    </source>
</reference>
<organism evidence="1 2">
    <name type="scientific">Myroides odoratus</name>
    <name type="common">Flavobacterium odoratum</name>
    <dbReference type="NCBI Taxonomy" id="256"/>
    <lineage>
        <taxon>Bacteria</taxon>
        <taxon>Pseudomonadati</taxon>
        <taxon>Bacteroidota</taxon>
        <taxon>Flavobacteriia</taxon>
        <taxon>Flavobacteriales</taxon>
        <taxon>Flavobacteriaceae</taxon>
        <taxon>Myroides</taxon>
    </lineage>
</organism>
<dbReference type="InterPro" id="IPR039968">
    <property type="entry name" value="BcerS-like"/>
</dbReference>
<dbReference type="SUPFAM" id="SSF55729">
    <property type="entry name" value="Acyl-CoA N-acyltransferases (Nat)"/>
    <property type="match status" value="1"/>
</dbReference>
<protein>
    <submittedName>
        <fullName evidence="1">Uncharacterized protein</fullName>
    </submittedName>
</protein>
<dbReference type="PANTHER" id="PTHR41368">
    <property type="entry name" value="PROTEIN YGHO"/>
    <property type="match status" value="1"/>
</dbReference>
<proteinExistence type="predicted"/>
<dbReference type="InterPro" id="IPR016181">
    <property type="entry name" value="Acyl_CoA_acyltransferase"/>
</dbReference>
<dbReference type="RefSeq" id="WP_115090551.1">
    <property type="nucleotide sequence ID" value="NZ_CP068107.1"/>
</dbReference>
<gene>
    <name evidence="1" type="ORF">NCTC11179_01192</name>
</gene>
<dbReference type="PANTHER" id="PTHR41368:SF1">
    <property type="entry name" value="PROTEIN YGHO"/>
    <property type="match status" value="1"/>
</dbReference>
<dbReference type="Proteomes" id="UP000255024">
    <property type="component" value="Unassembled WGS sequence"/>
</dbReference>
<evidence type="ECO:0000313" key="2">
    <source>
        <dbReference type="Proteomes" id="UP000255024"/>
    </source>
</evidence>
<accession>A0A378RKW7</accession>
<keyword evidence="2" id="KW-1185">Reference proteome</keyword>
<dbReference type="CDD" id="cd04301">
    <property type="entry name" value="NAT_SF"/>
    <property type="match status" value="1"/>
</dbReference>